<name>A0AA86TQI0_9EUKA</name>
<gene>
    <name evidence="3" type="ORF">HINF_LOCUS10637</name>
    <name evidence="5" type="ORF">HINF_LOCUS71702</name>
    <name evidence="4" type="ORF">HINF_LOCUS8892</name>
</gene>
<comment type="caution">
    <text evidence="3">The sequence shown here is derived from an EMBL/GenBank/DDBJ whole genome shotgun (WGS) entry which is preliminary data.</text>
</comment>
<keyword evidence="1" id="KW-0175">Coiled coil</keyword>
<keyword evidence="6" id="KW-1185">Reference proteome</keyword>
<organism evidence="3">
    <name type="scientific">Hexamita inflata</name>
    <dbReference type="NCBI Taxonomy" id="28002"/>
    <lineage>
        <taxon>Eukaryota</taxon>
        <taxon>Metamonada</taxon>
        <taxon>Diplomonadida</taxon>
        <taxon>Hexamitidae</taxon>
        <taxon>Hexamitinae</taxon>
        <taxon>Hexamita</taxon>
    </lineage>
</organism>
<accession>A0AA86TQI0</accession>
<feature type="compositionally biased region" description="Basic and acidic residues" evidence="2">
    <location>
        <begin position="381"/>
        <end position="391"/>
    </location>
</feature>
<evidence type="ECO:0000313" key="5">
    <source>
        <dbReference type="EMBL" id="CAL6102513.1"/>
    </source>
</evidence>
<sequence length="543" mass="63843">MELELCLSKQTKSQVSISQNIDPNEYEQLQSQLQEVQIMLNSQKSVLNEKEAELQQKEETISTMNDMTFTIKEEFEQFIKSVDLDQRAQKSAVQLYTSQHQTDQQKIDQLILENSQLKFELESVKKQNKMYQTQDSIAVKQMKRQIHEVEFQLQQEHSKLVQNQLTLKKQNDLEDQIKLLMFKLNEETKKEQLIFERQKNAEYSVASHKQQIDSINVTNQQLHQQINEYQYKLSQLESHLLETEQARDKAISDAKDVMLNQKTLLNKICYKDMEIKHLQDQISQRRQSVTVSNRLKSALNEGANMSPSMLDEERSSITSTRRRRSTQKSQHIENISVEHIRVEKLQDKPVISEQLFEENLACVPRKSSTQSHLEPSQLEFPSEKNKSPSEQFETIKKEEEDSYEYYEEDVQESEIALMVEKLNQTIKNKNEQINVLKRINSELVQKMNTLQIEHDKILEQNTFLTTLNTENSVLKSQISLINQIRVQKENRTRDIFETNLAQKAIEQIKNGQIQTPKVDKKEAFQGPEMNLSHRLLLIKKYQK</sequence>
<dbReference type="Proteomes" id="UP001642409">
    <property type="component" value="Unassembled WGS sequence"/>
</dbReference>
<feature type="coiled-coil region" evidence="1">
    <location>
        <begin position="26"/>
        <end position="67"/>
    </location>
</feature>
<dbReference type="EMBL" id="CAXDID020000556">
    <property type="protein sequence ID" value="CAL6102513.1"/>
    <property type="molecule type" value="Genomic_DNA"/>
</dbReference>
<evidence type="ECO:0000313" key="4">
    <source>
        <dbReference type="EMBL" id="CAL5985431.1"/>
    </source>
</evidence>
<dbReference type="EMBL" id="CATOUU010000270">
    <property type="protein sequence ID" value="CAI9922992.1"/>
    <property type="molecule type" value="Genomic_DNA"/>
</dbReference>
<reference evidence="4 6" key="2">
    <citation type="submission" date="2024-07" db="EMBL/GenBank/DDBJ databases">
        <authorList>
            <person name="Akdeniz Z."/>
        </authorList>
    </citation>
    <scope>NUCLEOTIDE SEQUENCE [LARGE SCALE GENOMIC DNA]</scope>
</reference>
<evidence type="ECO:0000313" key="3">
    <source>
        <dbReference type="EMBL" id="CAI9922992.1"/>
    </source>
</evidence>
<feature type="coiled-coil region" evidence="1">
    <location>
        <begin position="107"/>
        <end position="159"/>
    </location>
</feature>
<protein>
    <submittedName>
        <fullName evidence="4">Hypothetical_protein</fullName>
    </submittedName>
</protein>
<feature type="coiled-coil region" evidence="1">
    <location>
        <begin position="419"/>
        <end position="460"/>
    </location>
</feature>
<reference evidence="3" key="1">
    <citation type="submission" date="2023-06" db="EMBL/GenBank/DDBJ databases">
        <authorList>
            <person name="Kurt Z."/>
        </authorList>
    </citation>
    <scope>NUCLEOTIDE SEQUENCE</scope>
</reference>
<dbReference type="EMBL" id="CAXDID020000019">
    <property type="protein sequence ID" value="CAL5985431.1"/>
    <property type="molecule type" value="Genomic_DNA"/>
</dbReference>
<dbReference type="AlphaFoldDB" id="A0AA86TQI0"/>
<feature type="region of interest" description="Disordered" evidence="2">
    <location>
        <begin position="364"/>
        <end position="391"/>
    </location>
</feature>
<proteinExistence type="predicted"/>
<feature type="region of interest" description="Disordered" evidence="2">
    <location>
        <begin position="298"/>
        <end position="332"/>
    </location>
</feature>
<evidence type="ECO:0000256" key="1">
    <source>
        <dbReference type="SAM" id="Coils"/>
    </source>
</evidence>
<evidence type="ECO:0000256" key="2">
    <source>
        <dbReference type="SAM" id="MobiDB-lite"/>
    </source>
</evidence>
<feature type="coiled-coil region" evidence="1">
    <location>
        <begin position="219"/>
        <end position="246"/>
    </location>
</feature>
<evidence type="ECO:0000313" key="6">
    <source>
        <dbReference type="Proteomes" id="UP001642409"/>
    </source>
</evidence>